<feature type="region of interest" description="Disordered" evidence="12">
    <location>
        <begin position="520"/>
        <end position="540"/>
    </location>
</feature>
<comment type="subcellular location">
    <subcellularLocation>
        <location evidence="1">Cytoplasm</location>
        <location evidence="1">Cytoskeleton</location>
        <location evidence="1">Microtubule organizing center</location>
        <location evidence="1">Centrosome</location>
        <location evidence="1">Centriole</location>
    </subcellularLocation>
</comment>
<evidence type="ECO:0000313" key="14">
    <source>
        <dbReference type="Proteomes" id="UP000000539"/>
    </source>
</evidence>
<evidence type="ECO:0007829" key="15">
    <source>
        <dbReference type="PeptideAtlas" id="A0A8V0Y2K8"/>
    </source>
</evidence>
<evidence type="ECO:0000256" key="2">
    <source>
        <dbReference type="ARBA" id="ARBA00010411"/>
    </source>
</evidence>
<keyword evidence="14" id="KW-1185">Reference proteome</keyword>
<dbReference type="Proteomes" id="UP000000539">
    <property type="component" value="Chromosome Z"/>
</dbReference>
<evidence type="ECO:0000256" key="3">
    <source>
        <dbReference type="ARBA" id="ARBA00014910"/>
    </source>
</evidence>
<evidence type="ECO:0000256" key="4">
    <source>
        <dbReference type="ARBA" id="ARBA00022490"/>
    </source>
</evidence>
<dbReference type="PANTHER" id="PTHR28618">
    <property type="entry name" value="CENTROSOMAL PROTEIN POC5"/>
    <property type="match status" value="1"/>
</dbReference>
<feature type="region of interest" description="Disordered" evidence="12">
    <location>
        <begin position="1"/>
        <end position="33"/>
    </location>
</feature>
<proteinExistence type="evidence at protein level"/>
<reference evidence="13" key="3">
    <citation type="submission" date="2025-09" db="UniProtKB">
        <authorList>
            <consortium name="Ensembl"/>
        </authorList>
    </citation>
    <scope>IDENTIFICATION</scope>
    <source>
        <strain evidence="13">broiler</strain>
    </source>
</reference>
<feature type="region of interest" description="Disordered" evidence="12">
    <location>
        <begin position="53"/>
        <end position="77"/>
    </location>
</feature>
<keyword evidence="5" id="KW-0677">Repeat</keyword>
<keyword evidence="4" id="KW-0963">Cytoplasm</keyword>
<dbReference type="GO" id="GO:0005814">
    <property type="term" value="C:centriole"/>
    <property type="evidence" value="ECO:0007669"/>
    <property type="project" value="UniProtKB-SubCell"/>
</dbReference>
<keyword evidence="8" id="KW-0131">Cell cycle</keyword>
<evidence type="ECO:0000256" key="9">
    <source>
        <dbReference type="ARBA" id="ARBA00031694"/>
    </source>
</evidence>
<keyword evidence="6 11" id="KW-0175">Coiled coil</keyword>
<evidence type="ECO:0000256" key="7">
    <source>
        <dbReference type="ARBA" id="ARBA00023212"/>
    </source>
</evidence>
<evidence type="ECO:0000256" key="10">
    <source>
        <dbReference type="ARBA" id="ARBA00049959"/>
    </source>
</evidence>
<organism evidence="13 14">
    <name type="scientific">Gallus gallus</name>
    <name type="common">Chicken</name>
    <dbReference type="NCBI Taxonomy" id="9031"/>
    <lineage>
        <taxon>Eukaryota</taxon>
        <taxon>Metazoa</taxon>
        <taxon>Chordata</taxon>
        <taxon>Craniata</taxon>
        <taxon>Vertebrata</taxon>
        <taxon>Euteleostomi</taxon>
        <taxon>Archelosauria</taxon>
        <taxon>Archosauria</taxon>
        <taxon>Dinosauria</taxon>
        <taxon>Saurischia</taxon>
        <taxon>Theropoda</taxon>
        <taxon>Coelurosauria</taxon>
        <taxon>Aves</taxon>
        <taxon>Neognathae</taxon>
        <taxon>Galloanserae</taxon>
        <taxon>Galliformes</taxon>
        <taxon>Phasianidae</taxon>
        <taxon>Phasianinae</taxon>
        <taxon>Gallus</taxon>
    </lineage>
</organism>
<evidence type="ECO:0000256" key="8">
    <source>
        <dbReference type="ARBA" id="ARBA00023306"/>
    </source>
</evidence>
<dbReference type="InterPro" id="IPR033351">
    <property type="entry name" value="POC5"/>
</dbReference>
<dbReference type="GO" id="GO:0032391">
    <property type="term" value="C:photoreceptor connecting cilium"/>
    <property type="evidence" value="ECO:0000318"/>
    <property type="project" value="GO_Central"/>
</dbReference>
<feature type="coiled-coil region" evidence="11">
    <location>
        <begin position="443"/>
        <end position="477"/>
    </location>
</feature>
<evidence type="ECO:0000256" key="6">
    <source>
        <dbReference type="ARBA" id="ARBA00023054"/>
    </source>
</evidence>
<dbReference type="FunCoup" id="A0A8V0Y2K8">
    <property type="interactions" value="1176"/>
</dbReference>
<reference evidence="13" key="1">
    <citation type="submission" date="2020-11" db="EMBL/GenBank/DDBJ databases">
        <title>Gallus gallus (Chicken) genome, bGalGal1, GRCg7b, maternal haplotype autosomes + Z &amp; W.</title>
        <authorList>
            <person name="Warren W."/>
            <person name="Formenti G."/>
            <person name="Fedrigo O."/>
            <person name="Haase B."/>
            <person name="Mountcastle J."/>
            <person name="Balacco J."/>
            <person name="Tracey A."/>
            <person name="Schneider V."/>
            <person name="Okimoto R."/>
            <person name="Cheng H."/>
            <person name="Hawken R."/>
            <person name="Howe K."/>
            <person name="Jarvis E.D."/>
        </authorList>
    </citation>
    <scope>NUCLEOTIDE SEQUENCE [LARGE SCALE GENOMIC DNA]</scope>
    <source>
        <strain evidence="13">Broiler</strain>
    </source>
</reference>
<feature type="region of interest" description="Disordered" evidence="12">
    <location>
        <begin position="153"/>
        <end position="177"/>
    </location>
</feature>
<keyword evidence="7" id="KW-0206">Cytoskeleton</keyword>
<dbReference type="PANTHER" id="PTHR28618:SF1">
    <property type="entry name" value="CENTROSOMAL PROTEIN POC5"/>
    <property type="match status" value="1"/>
</dbReference>
<comment type="function">
    <text evidence="10">Essential for the assembly of the distal half of centrioles, required for centriole elongation. Acts as a negative regulator of centriole elongation.</text>
</comment>
<evidence type="ECO:0000256" key="11">
    <source>
        <dbReference type="SAM" id="Coils"/>
    </source>
</evidence>
<dbReference type="GO" id="GO:0042462">
    <property type="term" value="P:eye photoreceptor cell development"/>
    <property type="evidence" value="ECO:0000318"/>
    <property type="project" value="GO_Central"/>
</dbReference>
<feature type="compositionally biased region" description="Pro residues" evidence="12">
    <location>
        <begin position="527"/>
        <end position="537"/>
    </location>
</feature>
<dbReference type="OrthoDB" id="10064898at2759"/>
<dbReference type="AlphaFoldDB" id="A0A8V0Y2K8"/>
<evidence type="ECO:0000256" key="12">
    <source>
        <dbReference type="SAM" id="MobiDB-lite"/>
    </source>
</evidence>
<sequence length="692" mass="77391">MSHHIRRSPTGAKQYHRAAPGLPGQHQGLQSPRIPAIPHQHHAAAHFTAPVPQHRPHQQLPTARAPAPGTELANQHGAPLTVRNRQRLTYRSRGAGRLCTPFLLSPCSLIGYFSAKMPNQRVSCRSRLSLSERCFFFRLGSLKPLRPAAAPTVARRMSSEEEKSTSPVLPKDSVRGSSVSSDIQDEYEELLRYVIVTPKFELCVPKQSEPSSELRGRGRFSSVTDDTIYNKTPGLLSVKECTEVRMEQLCPVSEETSSQESTHVAREIDEAIVTELTVPDEKVSQIENILDLWSGSLKTNVLSELRKWKLSFIEHHKHQMRQEKEKHAEHVKQLNNEMENLKELLRTYEISIGRKDEVITNMTEALERKKEKIELMRKFTLWRIQQIKAKQEEYANRIADKQFQTALKKKVWTAWRSLSEERWKEKVAKACQLRAEDVCVQLTNDYEAKIAELTATLEQTKAEILRLHSEKEQYEDTMKKAFMRGVCALNLEAMTMFQGKDNRMDPDAGSRREDNGAIIAGRLPPSQYSPPSPPPAPATTLQMEDLFSTHLGHASTSQTRLDSDSPVIIPGTASGSGLASTQKLPMAKVITSAQQKAGRTITARITGRSDMGQKHRICGSVAVMGVAPPMSSVIVEKHHPITQQTISQATAAKYPRTVFLASGSTTVRPAGQVGRMLQSQTHTSVQSIKVVD</sequence>
<dbReference type="GeneTree" id="ENSGT00940000164571"/>
<feature type="coiled-coil region" evidence="11">
    <location>
        <begin position="317"/>
        <end position="351"/>
    </location>
</feature>
<evidence type="ECO:0000313" key="13">
    <source>
        <dbReference type="Ensembl" id="ENSGALP00010014847.1"/>
    </source>
</evidence>
<keyword evidence="15" id="KW-1267">Proteomics identification</keyword>
<dbReference type="Ensembl" id="ENSGALT00010026223.1">
    <property type="protein sequence ID" value="ENSGALP00010014847.1"/>
    <property type="gene ID" value="ENSGALG00010010951.1"/>
</dbReference>
<evidence type="ECO:0000256" key="5">
    <source>
        <dbReference type="ARBA" id="ARBA00022737"/>
    </source>
</evidence>
<name>A0A8V0Y2K8_CHICK</name>
<evidence type="ECO:0000256" key="1">
    <source>
        <dbReference type="ARBA" id="ARBA00004114"/>
    </source>
</evidence>
<gene>
    <name evidence="13" type="primary">POC5</name>
</gene>
<reference evidence="13" key="2">
    <citation type="submission" date="2025-08" db="UniProtKB">
        <authorList>
            <consortium name="Ensembl"/>
        </authorList>
    </citation>
    <scope>IDENTIFICATION</scope>
    <source>
        <strain evidence="13">broiler</strain>
    </source>
</reference>
<protein>
    <recommendedName>
        <fullName evidence="3">Centrosomal protein POC5</fullName>
    </recommendedName>
    <alternativeName>
        <fullName evidence="9">Protein of centriole 5</fullName>
    </alternativeName>
</protein>
<accession>A0A8V0Y2K8</accession>
<comment type="similarity">
    <text evidence="2">Belongs to the POC5 family.</text>
</comment>